<dbReference type="Proteomes" id="UP000440578">
    <property type="component" value="Unassembled WGS sequence"/>
</dbReference>
<evidence type="ECO:0000313" key="2">
    <source>
        <dbReference type="EMBL" id="KAF0307578.1"/>
    </source>
</evidence>
<protein>
    <recommendedName>
        <fullName evidence="1">DUF659 domain-containing protein</fullName>
    </recommendedName>
</protein>
<dbReference type="EMBL" id="VIIS01000561">
    <property type="protein sequence ID" value="KAF0307578.1"/>
    <property type="molecule type" value="Genomic_DNA"/>
</dbReference>
<dbReference type="GO" id="GO:0006357">
    <property type="term" value="P:regulation of transcription by RNA polymerase II"/>
    <property type="evidence" value="ECO:0007669"/>
    <property type="project" value="TreeGrafter"/>
</dbReference>
<proteinExistence type="predicted"/>
<dbReference type="AlphaFoldDB" id="A0A6A4WYM8"/>
<evidence type="ECO:0000259" key="1">
    <source>
        <dbReference type="Pfam" id="PF04937"/>
    </source>
</evidence>
<feature type="domain" description="DUF659" evidence="1">
    <location>
        <begin position="54"/>
        <end position="200"/>
    </location>
</feature>
<dbReference type="InterPro" id="IPR012337">
    <property type="entry name" value="RNaseH-like_sf"/>
</dbReference>
<gene>
    <name evidence="2" type="ORF">FJT64_021132</name>
</gene>
<accession>A0A6A4WYM8</accession>
<dbReference type="OrthoDB" id="6350845at2759"/>
<organism evidence="2 3">
    <name type="scientific">Amphibalanus amphitrite</name>
    <name type="common">Striped barnacle</name>
    <name type="synonym">Balanus amphitrite</name>
    <dbReference type="NCBI Taxonomy" id="1232801"/>
    <lineage>
        <taxon>Eukaryota</taxon>
        <taxon>Metazoa</taxon>
        <taxon>Ecdysozoa</taxon>
        <taxon>Arthropoda</taxon>
        <taxon>Crustacea</taxon>
        <taxon>Multicrustacea</taxon>
        <taxon>Cirripedia</taxon>
        <taxon>Thoracica</taxon>
        <taxon>Thoracicalcarea</taxon>
        <taxon>Balanomorpha</taxon>
        <taxon>Balanoidea</taxon>
        <taxon>Balanidae</taxon>
        <taxon>Amphibalaninae</taxon>
        <taxon>Amphibalanus</taxon>
    </lineage>
</organism>
<evidence type="ECO:0000313" key="3">
    <source>
        <dbReference type="Proteomes" id="UP000440578"/>
    </source>
</evidence>
<dbReference type="InterPro" id="IPR052717">
    <property type="entry name" value="Vacuolar_transposase_reg"/>
</dbReference>
<comment type="caution">
    <text evidence="2">The sequence shown here is derived from an EMBL/GenBank/DDBJ whole genome shotgun (WGS) entry which is preliminary data.</text>
</comment>
<keyword evidence="3" id="KW-1185">Reference proteome</keyword>
<dbReference type="SUPFAM" id="SSF53098">
    <property type="entry name" value="Ribonuclease H-like"/>
    <property type="match status" value="1"/>
</dbReference>
<dbReference type="GO" id="GO:0005634">
    <property type="term" value="C:nucleus"/>
    <property type="evidence" value="ECO:0007669"/>
    <property type="project" value="TreeGrafter"/>
</dbReference>
<dbReference type="InterPro" id="IPR007021">
    <property type="entry name" value="DUF659"/>
</dbReference>
<name>A0A6A4WYM8_AMPAM</name>
<dbReference type="Pfam" id="PF04937">
    <property type="entry name" value="DUF659"/>
    <property type="match status" value="1"/>
</dbReference>
<reference evidence="2 3" key="1">
    <citation type="submission" date="2019-07" db="EMBL/GenBank/DDBJ databases">
        <title>Draft genome assembly of a fouling barnacle, Amphibalanus amphitrite (Darwin, 1854): The first reference genome for Thecostraca.</title>
        <authorList>
            <person name="Kim W."/>
        </authorList>
    </citation>
    <scope>NUCLEOTIDE SEQUENCE [LARGE SCALE GENOMIC DNA]</scope>
    <source>
        <strain evidence="2">SNU_AA5</strain>
        <tissue evidence="2">Soma without cirri and trophi</tissue>
    </source>
</reference>
<sequence>MDKYVIRTSSTMKEKLDVQFARAIYACNIPFSAAENPEMKKLMTMARGGSYNPPTRQALSGKLLDKVSEDCEEVIKENLNGRQVTLVQDGWSNVHNSPIIGSCLHAGKKAFFVRAVDTGSEKKTAEYIAELTKTEIERCEVQYGCKVIGFVSDNEAKMLRTRAIIQESNGIEVVGCAAHYLNLVQKDVTPKTVVARVVEVQKYFKNCHQPQGWLREKVGSVKPQLPNDTRWGSHVACVDTFLRNYSHYIAIRSEHSDEIDPDVAKLIDNIAIYRNAKSLLDQLKLVAIALDKLQADACSLGDGVHIWLELAAAEELKPYRDVIMKRFSQWLTPAHMVAYMSHPKHKGRGLTSQQEETAQQWLAQKNPQFLPPLLMMQIQDERLPKTMFMEEVVSSLSPASWWLLMGKKVAKEEPLPDGLIELMSRLHRLPTSSASIERLFSSFGLVQSKLRNQLGNEKAAKLVKCYRMLRSPTDDDWE</sequence>
<dbReference type="PANTHER" id="PTHR46169:SF29">
    <property type="entry name" value="DNA REPLICATION-RELATED ELEMENT FACTOR, ISOFORM A"/>
    <property type="match status" value="1"/>
</dbReference>
<dbReference type="PANTHER" id="PTHR46169">
    <property type="entry name" value="DNA REPLICATION-RELATED ELEMENT FACTOR, ISOFORM A"/>
    <property type="match status" value="1"/>
</dbReference>